<keyword evidence="3" id="KW-1185">Reference proteome</keyword>
<gene>
    <name evidence="2" type="ORF">SEPCBS119000_002951</name>
</gene>
<evidence type="ECO:0000313" key="3">
    <source>
        <dbReference type="Proteomes" id="UP001642502"/>
    </source>
</evidence>
<evidence type="ECO:0000313" key="2">
    <source>
        <dbReference type="EMBL" id="CAK7268227.1"/>
    </source>
</evidence>
<evidence type="ECO:0000256" key="1">
    <source>
        <dbReference type="SAM" id="MobiDB-lite"/>
    </source>
</evidence>
<reference evidence="2 3" key="1">
    <citation type="submission" date="2024-01" db="EMBL/GenBank/DDBJ databases">
        <authorList>
            <person name="Allen C."/>
            <person name="Tagirdzhanova G."/>
        </authorList>
    </citation>
    <scope>NUCLEOTIDE SEQUENCE [LARGE SCALE GENOMIC DNA]</scope>
    <source>
        <strain evidence="2 3">CBS 119000</strain>
    </source>
</reference>
<protein>
    <submittedName>
        <fullName evidence="2">Uncharacterized protein</fullName>
    </submittedName>
</protein>
<dbReference type="EMBL" id="CAWUON010000035">
    <property type="protein sequence ID" value="CAK7268227.1"/>
    <property type="molecule type" value="Genomic_DNA"/>
</dbReference>
<comment type="caution">
    <text evidence="2">The sequence shown here is derived from an EMBL/GenBank/DDBJ whole genome shotgun (WGS) entry which is preliminary data.</text>
</comment>
<dbReference type="Proteomes" id="UP001642502">
    <property type="component" value="Unassembled WGS sequence"/>
</dbReference>
<proteinExistence type="predicted"/>
<organism evidence="2 3">
    <name type="scientific">Sporothrix epigloea</name>
    <dbReference type="NCBI Taxonomy" id="1892477"/>
    <lineage>
        <taxon>Eukaryota</taxon>
        <taxon>Fungi</taxon>
        <taxon>Dikarya</taxon>
        <taxon>Ascomycota</taxon>
        <taxon>Pezizomycotina</taxon>
        <taxon>Sordariomycetes</taxon>
        <taxon>Sordariomycetidae</taxon>
        <taxon>Ophiostomatales</taxon>
        <taxon>Ophiostomataceae</taxon>
        <taxon>Sporothrix</taxon>
    </lineage>
</organism>
<name>A0ABP0DLQ1_9PEZI</name>
<feature type="region of interest" description="Disordered" evidence="1">
    <location>
        <begin position="1"/>
        <end position="77"/>
    </location>
</feature>
<feature type="region of interest" description="Disordered" evidence="1">
    <location>
        <begin position="127"/>
        <end position="146"/>
    </location>
</feature>
<sequence length="254" mass="28217">MSSNGSTPSKTDSPDTKSPLPIRSGFGSDPTAVPPAGFDSFRPPSTSSSSSGLFTPGSSVSGMTGFDHSPASVSPSRLPAQHERLVMELFHLTDVSKFRDFLTSIEGNWQEYCRDYLDRQNWAGFYTGPGNARETPDKAPGDPEPDKLTTATRADEVLSKHSEAFLRYHPIKTGWTPEDHAVRFIATTIADGRLRKVWTDGLWTMYSVGLAKAVYEVLCYKRTIYADFQQRWYQQKIQAQPESQTQPQDIAPSE</sequence>
<feature type="compositionally biased region" description="Low complexity" evidence="1">
    <location>
        <begin position="40"/>
        <end position="61"/>
    </location>
</feature>
<accession>A0ABP0DLQ1</accession>
<feature type="compositionally biased region" description="Polar residues" evidence="1">
    <location>
        <begin position="1"/>
        <end position="11"/>
    </location>
</feature>
<feature type="compositionally biased region" description="Basic and acidic residues" evidence="1">
    <location>
        <begin position="134"/>
        <end position="146"/>
    </location>
</feature>